<dbReference type="OrthoDB" id="29145at2759"/>
<dbReference type="EMBL" id="JAFBMS010000270">
    <property type="protein sequence ID" value="KAG9331949.1"/>
    <property type="molecule type" value="Genomic_DNA"/>
</dbReference>
<accession>A0A8T2MUB3</accession>
<gene>
    <name evidence="1" type="ORF">JZ751_016349</name>
</gene>
<dbReference type="Proteomes" id="UP000824540">
    <property type="component" value="Unassembled WGS sequence"/>
</dbReference>
<proteinExistence type="predicted"/>
<organism evidence="1 2">
    <name type="scientific">Albula glossodonta</name>
    <name type="common">roundjaw bonefish</name>
    <dbReference type="NCBI Taxonomy" id="121402"/>
    <lineage>
        <taxon>Eukaryota</taxon>
        <taxon>Metazoa</taxon>
        <taxon>Chordata</taxon>
        <taxon>Craniata</taxon>
        <taxon>Vertebrata</taxon>
        <taxon>Euteleostomi</taxon>
        <taxon>Actinopterygii</taxon>
        <taxon>Neopterygii</taxon>
        <taxon>Teleostei</taxon>
        <taxon>Albuliformes</taxon>
        <taxon>Albulidae</taxon>
        <taxon>Albula</taxon>
    </lineage>
</organism>
<sequence length="172" mass="17452">MAYLLKSFAALGEFAGFLCGHGPVGGDGGTLRNTNATSDNAVVQLSAVQAARNPPIDDLIKSGILPILVKCLERDDKSLGQRGNWSPGLAPLLLRASLWPCANATAPSMLQFRSAAPSGGGGGMGLPYESGSRWCQDRAGQGRAGGKGVAEGLAPEGPVCSAFCPSPAAENA</sequence>
<protein>
    <submittedName>
        <fullName evidence="1">Uncharacterized protein</fullName>
    </submittedName>
</protein>
<reference evidence="1" key="1">
    <citation type="thesis" date="2021" institute="BYU ScholarsArchive" country="Provo, UT, USA">
        <title>Applications of and Algorithms for Genome Assembly and Genomic Analyses with an Emphasis on Marine Teleosts.</title>
        <authorList>
            <person name="Pickett B.D."/>
        </authorList>
    </citation>
    <scope>NUCLEOTIDE SEQUENCE</scope>
    <source>
        <strain evidence="1">HI-2016</strain>
    </source>
</reference>
<keyword evidence="2" id="KW-1185">Reference proteome</keyword>
<comment type="caution">
    <text evidence="1">The sequence shown here is derived from an EMBL/GenBank/DDBJ whole genome shotgun (WGS) entry which is preliminary data.</text>
</comment>
<dbReference type="AlphaFoldDB" id="A0A8T2MUB3"/>
<evidence type="ECO:0000313" key="2">
    <source>
        <dbReference type="Proteomes" id="UP000824540"/>
    </source>
</evidence>
<evidence type="ECO:0000313" key="1">
    <source>
        <dbReference type="EMBL" id="KAG9331949.1"/>
    </source>
</evidence>
<name>A0A8T2MUB3_9TELE</name>